<dbReference type="Pfam" id="PF12704">
    <property type="entry name" value="MacB_PCD"/>
    <property type="match status" value="1"/>
</dbReference>
<feature type="transmembrane region" description="Helical" evidence="7">
    <location>
        <begin position="284"/>
        <end position="312"/>
    </location>
</feature>
<gene>
    <name evidence="10" type="ORF">A2227_01495</name>
</gene>
<comment type="caution">
    <text evidence="10">The sequence shown here is derived from an EMBL/GenBank/DDBJ whole genome shotgun (WGS) entry which is preliminary data.</text>
</comment>
<protein>
    <recommendedName>
        <fullName evidence="12">Multidrug ABC transporter substrate-binding protein</fullName>
    </recommendedName>
</protein>
<dbReference type="AlphaFoldDB" id="A0A1F5SLF2"/>
<keyword evidence="5 7" id="KW-0472">Membrane</keyword>
<accession>A0A1F5SLF2</accession>
<feature type="domain" description="ABC3 transporter permease C-terminal" evidence="8">
    <location>
        <begin position="291"/>
        <end position="409"/>
    </location>
</feature>
<dbReference type="PANTHER" id="PTHR30572">
    <property type="entry name" value="MEMBRANE COMPONENT OF TRANSPORTER-RELATED"/>
    <property type="match status" value="1"/>
</dbReference>
<reference evidence="10 11" key="1">
    <citation type="journal article" date="2016" name="Nat. Commun.">
        <title>Thousands of microbial genomes shed light on interconnected biogeochemical processes in an aquifer system.</title>
        <authorList>
            <person name="Anantharaman K."/>
            <person name="Brown C.T."/>
            <person name="Hug L.A."/>
            <person name="Sharon I."/>
            <person name="Castelle C.J."/>
            <person name="Probst A.J."/>
            <person name="Thomas B.C."/>
            <person name="Singh A."/>
            <person name="Wilkins M.J."/>
            <person name="Karaoz U."/>
            <person name="Brodie E.L."/>
            <person name="Williams K.H."/>
            <person name="Hubbard S.S."/>
            <person name="Banfield J.F."/>
        </authorList>
    </citation>
    <scope>NUCLEOTIDE SEQUENCE [LARGE SCALE GENOMIC DNA]</scope>
</reference>
<evidence type="ECO:0000256" key="7">
    <source>
        <dbReference type="SAM" id="Phobius"/>
    </source>
</evidence>
<dbReference type="PANTHER" id="PTHR30572:SF4">
    <property type="entry name" value="ABC TRANSPORTER PERMEASE YTRF"/>
    <property type="match status" value="1"/>
</dbReference>
<comment type="similarity">
    <text evidence="6">Belongs to the ABC-4 integral membrane protein family.</text>
</comment>
<feature type="transmembrane region" description="Helical" evidence="7">
    <location>
        <begin position="375"/>
        <end position="399"/>
    </location>
</feature>
<feature type="transmembrane region" description="Helical" evidence="7">
    <location>
        <begin position="12"/>
        <end position="29"/>
    </location>
</feature>
<dbReference type="InterPro" id="IPR003838">
    <property type="entry name" value="ABC3_permease_C"/>
</dbReference>
<evidence type="ECO:0000256" key="2">
    <source>
        <dbReference type="ARBA" id="ARBA00022475"/>
    </source>
</evidence>
<evidence type="ECO:0000313" key="10">
    <source>
        <dbReference type="EMBL" id="OGF27504.1"/>
    </source>
</evidence>
<dbReference type="Pfam" id="PF02687">
    <property type="entry name" value="FtsX"/>
    <property type="match status" value="1"/>
</dbReference>
<feature type="transmembrane region" description="Helical" evidence="7">
    <location>
        <begin position="333"/>
        <end position="363"/>
    </location>
</feature>
<name>A0A1F5SLF2_9BACT</name>
<keyword evidence="3 7" id="KW-0812">Transmembrane</keyword>
<dbReference type="InterPro" id="IPR050250">
    <property type="entry name" value="Macrolide_Exporter_MacB"/>
</dbReference>
<dbReference type="EMBL" id="MFGB01000007">
    <property type="protein sequence ID" value="OGF27504.1"/>
    <property type="molecule type" value="Genomic_DNA"/>
</dbReference>
<dbReference type="GO" id="GO:0022857">
    <property type="term" value="F:transmembrane transporter activity"/>
    <property type="evidence" value="ECO:0007669"/>
    <property type="project" value="TreeGrafter"/>
</dbReference>
<comment type="subcellular location">
    <subcellularLocation>
        <location evidence="1">Cell membrane</location>
        <topology evidence="1">Multi-pass membrane protein</topology>
    </subcellularLocation>
</comment>
<sequence length="416" mass="45068">MRVNKVRTGLTVLGVVIGIASVIIVFSAGEGINRLIMGQIESFGGTDMFEVEVKIPSTKKGGAGETQSATAMAQGVQVTTLTLDDMEDIMKLPNVADAYGAILNQEQVSYNNEMKQSMIFGVTESFIDLDRSEVEFGRFFSDAEDKSLAQVAILGSKITDKLFGDSDPIGKSVKIGKTKFRIIGVMAERGAMMGFDFDDIVYMPIRTLQKKVMGINHIQMAMFKVGDTNKIDVTAEEARYILRENHDLPHPEGPRQGWTDTGKDDFRVITMVESMEIMSTVTGAITLLLLAIVAISLVVGGVGIMNIMYVVVTERTAEIGLRKAVGAKYSDIMWQFLIESITITIAGGIIGIAVGAATSYLIAYGASAYGLEWHFVVPLRGIITALGFAAFFGLAFGLYPARKAARLTPVEALRAE</sequence>
<organism evidence="10 11">
    <name type="scientific">Candidatus Falkowbacteria bacterium RIFOXYA2_FULL_47_19</name>
    <dbReference type="NCBI Taxonomy" id="1797994"/>
    <lineage>
        <taxon>Bacteria</taxon>
        <taxon>Candidatus Falkowiibacteriota</taxon>
    </lineage>
</organism>
<evidence type="ECO:0000256" key="4">
    <source>
        <dbReference type="ARBA" id="ARBA00022989"/>
    </source>
</evidence>
<evidence type="ECO:0008006" key="12">
    <source>
        <dbReference type="Google" id="ProtNLM"/>
    </source>
</evidence>
<dbReference type="GO" id="GO:0005886">
    <property type="term" value="C:plasma membrane"/>
    <property type="evidence" value="ECO:0007669"/>
    <property type="project" value="UniProtKB-SubCell"/>
</dbReference>
<evidence type="ECO:0000256" key="6">
    <source>
        <dbReference type="ARBA" id="ARBA00038076"/>
    </source>
</evidence>
<evidence type="ECO:0000256" key="1">
    <source>
        <dbReference type="ARBA" id="ARBA00004651"/>
    </source>
</evidence>
<feature type="domain" description="MacB-like periplasmic core" evidence="9">
    <location>
        <begin position="8"/>
        <end position="238"/>
    </location>
</feature>
<dbReference type="InterPro" id="IPR025857">
    <property type="entry name" value="MacB_PCD"/>
</dbReference>
<proteinExistence type="inferred from homology"/>
<dbReference type="STRING" id="1797994.A2227_01495"/>
<keyword evidence="2" id="KW-1003">Cell membrane</keyword>
<evidence type="ECO:0000256" key="5">
    <source>
        <dbReference type="ARBA" id="ARBA00023136"/>
    </source>
</evidence>
<dbReference type="Proteomes" id="UP000178367">
    <property type="component" value="Unassembled WGS sequence"/>
</dbReference>
<evidence type="ECO:0000259" key="8">
    <source>
        <dbReference type="Pfam" id="PF02687"/>
    </source>
</evidence>
<evidence type="ECO:0000259" key="9">
    <source>
        <dbReference type="Pfam" id="PF12704"/>
    </source>
</evidence>
<evidence type="ECO:0000256" key="3">
    <source>
        <dbReference type="ARBA" id="ARBA00022692"/>
    </source>
</evidence>
<keyword evidence="4 7" id="KW-1133">Transmembrane helix</keyword>
<evidence type="ECO:0000313" key="11">
    <source>
        <dbReference type="Proteomes" id="UP000178367"/>
    </source>
</evidence>